<dbReference type="OrthoDB" id="10486056at2759"/>
<sequence>MAKMMNEPTMIVKMTVEALHYLPFSPYSKEVTSGMVSHNLESVQKRKIVTCRLAKKRGKKS</sequence>
<comment type="caution">
    <text evidence="1">The sequence shown here is derived from an EMBL/GenBank/DDBJ whole genome shotgun (WGS) entry which is preliminary data.</text>
</comment>
<proteinExistence type="predicted"/>
<protein>
    <submittedName>
        <fullName evidence="1">Uncharacterized protein</fullName>
    </submittedName>
</protein>
<name>A0A2P5AKG5_PARAD</name>
<dbReference type="AlphaFoldDB" id="A0A2P5AKG5"/>
<dbReference type="Proteomes" id="UP000237105">
    <property type="component" value="Unassembled WGS sequence"/>
</dbReference>
<organism evidence="1 2">
    <name type="scientific">Parasponia andersonii</name>
    <name type="common">Sponia andersonii</name>
    <dbReference type="NCBI Taxonomy" id="3476"/>
    <lineage>
        <taxon>Eukaryota</taxon>
        <taxon>Viridiplantae</taxon>
        <taxon>Streptophyta</taxon>
        <taxon>Embryophyta</taxon>
        <taxon>Tracheophyta</taxon>
        <taxon>Spermatophyta</taxon>
        <taxon>Magnoliopsida</taxon>
        <taxon>eudicotyledons</taxon>
        <taxon>Gunneridae</taxon>
        <taxon>Pentapetalae</taxon>
        <taxon>rosids</taxon>
        <taxon>fabids</taxon>
        <taxon>Rosales</taxon>
        <taxon>Cannabaceae</taxon>
        <taxon>Parasponia</taxon>
    </lineage>
</organism>
<evidence type="ECO:0000313" key="2">
    <source>
        <dbReference type="Proteomes" id="UP000237105"/>
    </source>
</evidence>
<keyword evidence="2" id="KW-1185">Reference proteome</keyword>
<gene>
    <name evidence="1" type="ORF">PanWU01x14_323930</name>
</gene>
<reference evidence="2" key="1">
    <citation type="submission" date="2016-06" db="EMBL/GenBank/DDBJ databases">
        <title>Parallel loss of symbiosis genes in relatives of nitrogen-fixing non-legume Parasponia.</title>
        <authorList>
            <person name="Van Velzen R."/>
            <person name="Holmer R."/>
            <person name="Bu F."/>
            <person name="Rutten L."/>
            <person name="Van Zeijl A."/>
            <person name="Liu W."/>
            <person name="Santuari L."/>
            <person name="Cao Q."/>
            <person name="Sharma T."/>
            <person name="Shen D."/>
            <person name="Roswanjaya Y."/>
            <person name="Wardhani T."/>
            <person name="Kalhor M.S."/>
            <person name="Jansen J."/>
            <person name="Van den Hoogen J."/>
            <person name="Gungor B."/>
            <person name="Hartog M."/>
            <person name="Hontelez J."/>
            <person name="Verver J."/>
            <person name="Yang W.-C."/>
            <person name="Schijlen E."/>
            <person name="Repin R."/>
            <person name="Schilthuizen M."/>
            <person name="Schranz E."/>
            <person name="Heidstra R."/>
            <person name="Miyata K."/>
            <person name="Fedorova E."/>
            <person name="Kohlen W."/>
            <person name="Bisseling T."/>
            <person name="Smit S."/>
            <person name="Geurts R."/>
        </authorList>
    </citation>
    <scope>NUCLEOTIDE SEQUENCE [LARGE SCALE GENOMIC DNA]</scope>
    <source>
        <strain evidence="2">cv. WU1-14</strain>
    </source>
</reference>
<dbReference type="EMBL" id="JXTB01000546">
    <property type="protein sequence ID" value="PON37004.1"/>
    <property type="molecule type" value="Genomic_DNA"/>
</dbReference>
<evidence type="ECO:0000313" key="1">
    <source>
        <dbReference type="EMBL" id="PON37004.1"/>
    </source>
</evidence>
<accession>A0A2P5AKG5</accession>